<feature type="disulfide bond" evidence="5">
    <location>
        <begin position="914"/>
        <end position="923"/>
    </location>
</feature>
<dbReference type="SMART" id="SM01411">
    <property type="entry name" value="Ephrin_rec_like"/>
    <property type="match status" value="3"/>
</dbReference>
<dbReference type="InterPro" id="IPR000152">
    <property type="entry name" value="EGF-type_Asp/Asn_hydroxyl_site"/>
</dbReference>
<dbReference type="Gene3D" id="2.60.120.290">
    <property type="entry name" value="Spermadhesin, CUB domain"/>
    <property type="match status" value="1"/>
</dbReference>
<dbReference type="InterPro" id="IPR001881">
    <property type="entry name" value="EGF-like_Ca-bd_dom"/>
</dbReference>
<dbReference type="CDD" id="cd00054">
    <property type="entry name" value="EGF_CA"/>
    <property type="match status" value="3"/>
</dbReference>
<proteinExistence type="predicted"/>
<dbReference type="Pfam" id="PF00431">
    <property type="entry name" value="CUB"/>
    <property type="match status" value="1"/>
</dbReference>
<dbReference type="SUPFAM" id="SSF57535">
    <property type="entry name" value="Complement control module/SCR domain"/>
    <property type="match status" value="1"/>
</dbReference>
<dbReference type="Gene3D" id="2.10.25.10">
    <property type="entry name" value="Laminin"/>
    <property type="match status" value="3"/>
</dbReference>
<keyword evidence="1" id="KW-0732">Signal</keyword>
<dbReference type="SMART" id="SM00179">
    <property type="entry name" value="EGF_CA"/>
    <property type="match status" value="4"/>
</dbReference>
<evidence type="ECO:0000256" key="3">
    <source>
        <dbReference type="ARBA" id="ARBA00023157"/>
    </source>
</evidence>
<evidence type="ECO:0000256" key="6">
    <source>
        <dbReference type="PROSITE-ProRule" id="PRU00302"/>
    </source>
</evidence>
<dbReference type="InterPro" id="IPR051830">
    <property type="entry name" value="NOTCH_homolog"/>
</dbReference>
<dbReference type="SUPFAM" id="SSF101898">
    <property type="entry name" value="NHL repeat"/>
    <property type="match status" value="1"/>
</dbReference>
<reference evidence="7" key="1">
    <citation type="journal article" date="2012" name="Nature">
        <title>The oyster genome reveals stress adaptation and complexity of shell formation.</title>
        <authorList>
            <person name="Zhang G."/>
            <person name="Fang X."/>
            <person name="Guo X."/>
            <person name="Li L."/>
            <person name="Luo R."/>
            <person name="Xu F."/>
            <person name="Yang P."/>
            <person name="Zhang L."/>
            <person name="Wang X."/>
            <person name="Qi H."/>
            <person name="Xiong Z."/>
            <person name="Que H."/>
            <person name="Xie Y."/>
            <person name="Holland P.W."/>
            <person name="Paps J."/>
            <person name="Zhu Y."/>
            <person name="Wu F."/>
            <person name="Chen Y."/>
            <person name="Wang J."/>
            <person name="Peng C."/>
            <person name="Meng J."/>
            <person name="Yang L."/>
            <person name="Liu J."/>
            <person name="Wen B."/>
            <person name="Zhang N."/>
            <person name="Huang Z."/>
            <person name="Zhu Q."/>
            <person name="Feng Y."/>
            <person name="Mount A."/>
            <person name="Hedgecock D."/>
            <person name="Xu Z."/>
            <person name="Liu Y."/>
            <person name="Domazet-Loso T."/>
            <person name="Du Y."/>
            <person name="Sun X."/>
            <person name="Zhang S."/>
            <person name="Liu B."/>
            <person name="Cheng P."/>
            <person name="Jiang X."/>
            <person name="Li J."/>
            <person name="Fan D."/>
            <person name="Wang W."/>
            <person name="Fu W."/>
            <person name="Wang T."/>
            <person name="Wang B."/>
            <person name="Zhang J."/>
            <person name="Peng Z."/>
            <person name="Li Y."/>
            <person name="Li N."/>
            <person name="Wang J."/>
            <person name="Chen M."/>
            <person name="He Y."/>
            <person name="Tan F."/>
            <person name="Song X."/>
            <person name="Zheng Q."/>
            <person name="Huang R."/>
            <person name="Yang H."/>
            <person name="Du X."/>
            <person name="Chen L."/>
            <person name="Yang M."/>
            <person name="Gaffney P.M."/>
            <person name="Wang S."/>
            <person name="Luo L."/>
            <person name="She Z."/>
            <person name="Ming Y."/>
            <person name="Huang W."/>
            <person name="Zhang S."/>
            <person name="Huang B."/>
            <person name="Zhang Y."/>
            <person name="Qu T."/>
            <person name="Ni P."/>
            <person name="Miao G."/>
            <person name="Wang J."/>
            <person name="Wang Q."/>
            <person name="Steinberg C.E."/>
            <person name="Wang H."/>
            <person name="Li N."/>
            <person name="Qian L."/>
            <person name="Zhang G."/>
            <person name="Li Y."/>
            <person name="Yang H."/>
            <person name="Liu X."/>
            <person name="Wang J."/>
            <person name="Yin Y."/>
            <person name="Wang J."/>
        </authorList>
    </citation>
    <scope>NUCLEOTIDE SEQUENCE [LARGE SCALE GENOMIC DNA]</scope>
    <source>
        <strain evidence="7">05x7-T-G4-1.051#20</strain>
    </source>
</reference>
<evidence type="ECO:0000256" key="5">
    <source>
        <dbReference type="PROSITE-ProRule" id="PRU00076"/>
    </source>
</evidence>
<accession>K1PXE0</accession>
<organism evidence="7">
    <name type="scientific">Magallana gigas</name>
    <name type="common">Pacific oyster</name>
    <name type="synonym">Crassostrea gigas</name>
    <dbReference type="NCBI Taxonomy" id="29159"/>
    <lineage>
        <taxon>Eukaryota</taxon>
        <taxon>Metazoa</taxon>
        <taxon>Spiralia</taxon>
        <taxon>Lophotrochozoa</taxon>
        <taxon>Mollusca</taxon>
        <taxon>Bivalvia</taxon>
        <taxon>Autobranchia</taxon>
        <taxon>Pteriomorphia</taxon>
        <taxon>Ostreida</taxon>
        <taxon>Ostreoidea</taxon>
        <taxon>Ostreidae</taxon>
        <taxon>Magallana</taxon>
    </lineage>
</organism>
<dbReference type="PROSITE" id="PS01180">
    <property type="entry name" value="CUB"/>
    <property type="match status" value="1"/>
</dbReference>
<dbReference type="PROSITE" id="PS00022">
    <property type="entry name" value="EGF_1"/>
    <property type="match status" value="5"/>
</dbReference>
<keyword evidence="3 5" id="KW-1015">Disulfide bond</keyword>
<dbReference type="FunFam" id="2.10.25.10:FF:000472">
    <property type="entry name" value="Uncharacterized protein, isoform A"/>
    <property type="match status" value="1"/>
</dbReference>
<feature type="disulfide bond" evidence="5">
    <location>
        <begin position="960"/>
        <end position="969"/>
    </location>
</feature>
<dbReference type="Gene3D" id="2.120.10.30">
    <property type="entry name" value="TolB, C-terminal domain"/>
    <property type="match status" value="1"/>
</dbReference>
<dbReference type="PROSITE" id="PS01186">
    <property type="entry name" value="EGF_2"/>
    <property type="match status" value="3"/>
</dbReference>
<dbReference type="InterPro" id="IPR000742">
    <property type="entry name" value="EGF"/>
</dbReference>
<dbReference type="SMART" id="SM00032">
    <property type="entry name" value="CCP"/>
    <property type="match status" value="2"/>
</dbReference>
<dbReference type="Gene3D" id="2.10.50.10">
    <property type="entry name" value="Tumor Necrosis Factor Receptor, subunit A, domain 2"/>
    <property type="match status" value="3"/>
</dbReference>
<dbReference type="SMART" id="SM00181">
    <property type="entry name" value="EGF"/>
    <property type="match status" value="7"/>
</dbReference>
<comment type="caution">
    <text evidence="5">Lacks conserved residue(s) required for the propagation of feature annotation.</text>
</comment>
<keyword evidence="4" id="KW-0325">Glycoprotein</keyword>
<evidence type="ECO:0000313" key="7">
    <source>
        <dbReference type="EMBL" id="EKC28952.1"/>
    </source>
</evidence>
<dbReference type="PROSITE" id="PS50923">
    <property type="entry name" value="SUSHI"/>
    <property type="match status" value="1"/>
</dbReference>
<dbReference type="PROSITE" id="PS50026">
    <property type="entry name" value="EGF_3"/>
    <property type="match status" value="4"/>
</dbReference>
<dbReference type="InterPro" id="IPR011042">
    <property type="entry name" value="6-blade_b-propeller_TolB-like"/>
</dbReference>
<dbReference type="InterPro" id="IPR000436">
    <property type="entry name" value="Sushi_SCR_CCP_dom"/>
</dbReference>
<protein>
    <submittedName>
        <fullName evidence="7">Neurogenic locus Notch protein</fullName>
    </submittedName>
</protein>
<dbReference type="SUPFAM" id="SSF57196">
    <property type="entry name" value="EGF/Laminin"/>
    <property type="match status" value="1"/>
</dbReference>
<dbReference type="InParanoid" id="K1PXE0"/>
<evidence type="ECO:0000256" key="4">
    <source>
        <dbReference type="ARBA" id="ARBA00023180"/>
    </source>
</evidence>
<dbReference type="SUPFAM" id="SSF49854">
    <property type="entry name" value="Spermadhesin, CUB domain"/>
    <property type="match status" value="1"/>
</dbReference>
<name>K1PXE0_MAGGI</name>
<dbReference type="PANTHER" id="PTHR24033">
    <property type="entry name" value="EGF-LIKE DOMAIN-CONTAINING PROTEIN"/>
    <property type="match status" value="1"/>
</dbReference>
<dbReference type="Pfam" id="PF00008">
    <property type="entry name" value="EGF"/>
    <property type="match status" value="1"/>
</dbReference>
<keyword evidence="6" id="KW-0768">Sushi</keyword>
<evidence type="ECO:0000256" key="1">
    <source>
        <dbReference type="ARBA" id="ARBA00022729"/>
    </source>
</evidence>
<evidence type="ECO:0000256" key="2">
    <source>
        <dbReference type="ARBA" id="ARBA00022737"/>
    </source>
</evidence>
<dbReference type="SUPFAM" id="SSF57184">
    <property type="entry name" value="Growth factor receptor domain"/>
    <property type="match status" value="3"/>
</dbReference>
<feature type="disulfide bond" evidence="5">
    <location>
        <begin position="875"/>
        <end position="884"/>
    </location>
</feature>
<dbReference type="HOGENOM" id="CLU_237503_0_0_1"/>
<dbReference type="GO" id="GO:0005509">
    <property type="term" value="F:calcium ion binding"/>
    <property type="evidence" value="ECO:0007669"/>
    <property type="project" value="InterPro"/>
</dbReference>
<dbReference type="InterPro" id="IPR011641">
    <property type="entry name" value="Tyr-kin_ephrin_A/B_rcpt-like"/>
</dbReference>
<dbReference type="Pfam" id="PF07699">
    <property type="entry name" value="Ephrin_rec_like"/>
    <property type="match status" value="2"/>
</dbReference>
<gene>
    <name evidence="7" type="ORF">CGI_10012796</name>
</gene>
<dbReference type="PROSITE" id="PS00010">
    <property type="entry name" value="ASX_HYDROXYL"/>
    <property type="match status" value="1"/>
</dbReference>
<dbReference type="InterPro" id="IPR009030">
    <property type="entry name" value="Growth_fac_rcpt_cys_sf"/>
</dbReference>
<keyword evidence="5" id="KW-0245">EGF-like domain</keyword>
<dbReference type="InterPro" id="IPR035976">
    <property type="entry name" value="Sushi/SCR/CCP_sf"/>
</dbReference>
<dbReference type="PANTHER" id="PTHR24033:SF151">
    <property type="entry name" value="NOTCH 2"/>
    <property type="match status" value="1"/>
</dbReference>
<dbReference type="EMBL" id="JH818245">
    <property type="protein sequence ID" value="EKC28952.1"/>
    <property type="molecule type" value="Genomic_DNA"/>
</dbReference>
<sequence length="1825" mass="201559">MRLSDMSIYCGGTQDIGGAKVLNDQVVITDKVSCPAGYMVIGENCVGCPVGEFWDGSECSFCSKHYYQNMTGKDYCFPCPLGRKTSGMGSNSFSQCFDDCPEGTELKPDGKCVECPRRYYRSFLEDVCMECPTGNTTAGNGSTSKDSCDMISNDTSYNESDKVSPHYYIGVGGAILVLVALSVIFGRMFCRHRANKPKSFYLDNLTTGDRPEDTYTGLSNSEEYTTINEMNELSEDMNMRTLRVSTASTDTYLTPTVTIYNRVYDSSYKISSSFHLEENADVLSVWTGGISLKESNFLGSVTGSLQSQKEFYSQNNYIIMQLSMDGSVNVRSGFTVTYETVADAVIWNDMKKLTAGSSWQNLESPLYGKAVPFGLQLEWLITAGSYQVVSLEISSSFHLEENADVLSVWTGVADAVIWNDMKKLTAGSSWQNLESPLYGKAVPFGLQLEWLITADKHEYTKYRGFQLKYKEGCNIEMKQHGTIYSPGYEVGSYPSNVTCAWILTRNTGETKPISLRFTEFKLKSNSDYVEVYNDTTGTALHKGNGLTGTSDITEVLSSTNGYLNVTFKSNLVLVEKGFKAGFSVDCPMLTLSQWTINSVSDKYTALNTEIELSCRQGYSFKQEEYNSASSVALKCLQGGKWNVSRIPDCQITYCGMPPAIQNGIIISATGTKVGDNGLLLGDHPSLDVKKMDTGIHRQCAIVNKINCPIPHVIFGRVDSDGAVKYKETVTLKCDVGFIVNGTTISEKNVTCGSDALFSGLDSCVRIDFGMNPNDCPGSCNMTYTADTFDKFNECECVCIDGYTGVNCTEKNDECSSYPCKHGATCTDRVNDYHCYCTEGWTGKNCDQQIDYCTTTSNKCQSGKCFNLIDDKYCRCSLGTRGDLCEDIPDVCNVFNPCSTMGACRNYFGTAYCSCQINYSGSSCQLLKDFCTGSTACLYMGMPGTGGTCTNLEIGGYNCQCQTGYSGATCQIKTTLCSTLNCGSSAQCNEEIGCYCPEGKILTDNKACKQPSNDFDMLFDPQIGDEGAYTNAVLNDPENSDLSFMLWVRFNEDQKDNDNTVILKLGFKVNIGKTFGGRISQVKIWANSLTISDVYKLVENKDYMPPGSTVVHGWYNFKMNKGVVKKSPSQIEKDVCDVPACSSSDNDECPVPRTSSTVIYCSGSSGDICKLECPSNQQLSLPAPKYIPCSELGVYNPLKPQEKIGLPSCGVCVPFCRNSITKKAVRSVIFTPKEVITILIFDEDAFNAKDIGGAKMLKNQVVITNTLSCPDGFMLIEGTCIACSMGTFYNSSSQNCEFCPVGTYANFTGLTECTSCEQGKITLGVGYTASGNCVVSVEAFGTCESAADNAACPDNSACVNLGGERFECQCEDGFDMIDLPDITIEGGVATVCIVQKDELGKCSKKLIMDLNKQSDVWHREIDLIIKNMKYDVNKVESKHLSVLNKHEDKISNTISDIKQIITKLKRLQNSKDVSLVSEYKSRNAEFRRLPPKLEVSLPNFVPQKIDRDQLTRQFGSLSASSLITKEQDYIMPQEPMSSFQRLSSRHINVPHKIDAIDTGYEPRVLTAIDTGYVLHSVACLSDSEIWTCGSKKIMKLFNLQRELVQSVNTESGNKPSDIAVTRRGNLVYTDENDRTVNIMKKSVTQTIIRLRQWIPRGVCSSSSGDLLVIMDSKDYKQTKVVRYSGSTDREKQSIQYNDRGQPLYLVGNDKYITENRNEDICVSDYRAHAVVVVNHAGELRFKYAGQPTSSKNPFCPYGITSDSHSRILTADFINECIHILDQDGQFLRFINNCNLQHPEGLCIDTKDNLFVAEYHTGKVKKIQYCM</sequence>
<dbReference type="InterPro" id="IPR035914">
    <property type="entry name" value="Sperma_CUB_dom_sf"/>
</dbReference>
<dbReference type="InterPro" id="IPR000859">
    <property type="entry name" value="CUB_dom"/>
</dbReference>
<keyword evidence="2" id="KW-0677">Repeat</keyword>
<dbReference type="CDD" id="cd00041">
    <property type="entry name" value="CUB"/>
    <property type="match status" value="1"/>
</dbReference>
<feature type="disulfide bond" evidence="5">
    <location>
        <begin position="836"/>
        <end position="845"/>
    </location>
</feature>
<dbReference type="SMART" id="SM00042">
    <property type="entry name" value="CUB"/>
    <property type="match status" value="1"/>
</dbReference>